<comment type="caution">
    <text evidence="1">The sequence shown here is derived from an EMBL/GenBank/DDBJ whole genome shotgun (WGS) entry which is preliminary data.</text>
</comment>
<evidence type="ECO:0000313" key="2">
    <source>
        <dbReference type="Proteomes" id="UP000018733"/>
    </source>
</evidence>
<name>V8QZ99_9BURK</name>
<keyword evidence="2" id="KW-1185">Reference proteome</keyword>
<dbReference type="PATRIC" id="fig|1424334.3.peg.851"/>
<organism evidence="1 2">
    <name type="scientific">Advenella kashmirensis W13003</name>
    <dbReference type="NCBI Taxonomy" id="1424334"/>
    <lineage>
        <taxon>Bacteria</taxon>
        <taxon>Pseudomonadati</taxon>
        <taxon>Pseudomonadota</taxon>
        <taxon>Betaproteobacteria</taxon>
        <taxon>Burkholderiales</taxon>
        <taxon>Alcaligenaceae</taxon>
    </lineage>
</organism>
<gene>
    <name evidence="1" type="ORF">W822_04230</name>
</gene>
<dbReference type="EMBL" id="AYXT01000001">
    <property type="protein sequence ID" value="ETF04728.1"/>
    <property type="molecule type" value="Genomic_DNA"/>
</dbReference>
<dbReference type="eggNOG" id="COG0457">
    <property type="taxonomic scope" value="Bacteria"/>
</dbReference>
<protein>
    <submittedName>
        <fullName evidence="1">Uncharacterized protein</fullName>
    </submittedName>
</protein>
<accession>V8QZ99</accession>
<sequence>MRINGKNSISSYEYSVGNDSVDLTVKAHNTEGVTYAAYLLFADGTVIEKKWYKANGHFIFTNILPGDYKFRIYVLREDKKVSFLSTGFTVAQSSKELDDILAGINVSENLRKLLSKPISFFHFAFRKMRSAIFYSKVRSAIHGSIQINEITRREVCLEALTLCRAGGLLSHQFKFLMDCITYVSDIGFLEQNRVELLTLIANNQFIHPRDSIFWEGTIEYKVGNYFSAQIAFQSLLPLRNSLEHHQTGSISYFYRWDPETEYHEPKNINIVKMGTGDSAGVVLMSCDYGYFMSYFEKTISKLLANEIIVHIHLILPANVDVETLSGLNHERIGVSYEYESEDLNRNKKTYYSVARYLVCSSIIKGYGKPVLISDIDIDFQTNITSLFSKIEPNEIALIFSRHNLPWLRIMAGFNLFGAETADSEFLTYISRFLRYCVNTGRDGWTLDQTALDLSYRATRDVVSIKNLNSLKKFSVRQYSSRAAYRKKARHAIDTIKTADAD</sequence>
<dbReference type="HOGENOM" id="CLU_543635_0_0_4"/>
<dbReference type="AlphaFoldDB" id="V8QZ99"/>
<evidence type="ECO:0000313" key="1">
    <source>
        <dbReference type="EMBL" id="ETF04728.1"/>
    </source>
</evidence>
<reference evidence="1 2" key="1">
    <citation type="journal article" date="2014" name="Genome Announc.">
        <title>Draft Genome Sequence of Advenella kashmirensis Strain W13003, a Polycyclic Aromatic Hydrocarbon-Degrading Bacterium.</title>
        <authorList>
            <person name="Wang X."/>
            <person name="Jin D."/>
            <person name="Zhou L."/>
            <person name="Wu L."/>
            <person name="An W."/>
            <person name="Zhao L."/>
        </authorList>
    </citation>
    <scope>NUCLEOTIDE SEQUENCE [LARGE SCALE GENOMIC DNA]</scope>
    <source>
        <strain evidence="1 2">W13003</strain>
    </source>
</reference>
<dbReference type="STRING" id="1424334.W822_04230"/>
<dbReference type="SUPFAM" id="SSF117074">
    <property type="entry name" value="Hypothetical protein PA1324"/>
    <property type="match status" value="1"/>
</dbReference>
<proteinExistence type="predicted"/>
<dbReference type="Proteomes" id="UP000018733">
    <property type="component" value="Unassembled WGS sequence"/>
</dbReference>